<keyword evidence="3" id="KW-1185">Reference proteome</keyword>
<evidence type="ECO:0000256" key="1">
    <source>
        <dbReference type="ARBA" id="ARBA00006974"/>
    </source>
</evidence>
<comment type="caution">
    <text evidence="2">The sequence shown here is derived from an EMBL/GenBank/DDBJ whole genome shotgun (WGS) entry which is preliminary data.</text>
</comment>
<dbReference type="EMBL" id="JABFUD020000008">
    <property type="protein sequence ID" value="KAI5076849.1"/>
    <property type="molecule type" value="Genomic_DNA"/>
</dbReference>
<sequence length="174" mass="19329">MSIPAASAMKMTRMKSYVKKWQSLSKVGKVHTYYGSYDMDMENDDTDMETCNVDNANSAAASSSFSQGGRGSTVPEGFSVVFVGKARRRYAVHARLLQHPLFKALQQRSETSGINQSLGITLGCEVVLFEHMLWMLESDDPALQSTDSIHELAELYMPSDGSSISMLHLLRHEN</sequence>
<protein>
    <submittedName>
        <fullName evidence="2">Uncharacterized protein</fullName>
    </submittedName>
</protein>
<dbReference type="PANTHER" id="PTHR35296">
    <property type="entry name" value="EXPRESSED PROTEIN"/>
    <property type="match status" value="1"/>
</dbReference>
<name>A0A9D4UZH1_ADICA</name>
<comment type="similarity">
    <text evidence="1">Belongs to the ARG7 family.</text>
</comment>
<dbReference type="AlphaFoldDB" id="A0A9D4UZH1"/>
<gene>
    <name evidence="2" type="ORF">GOP47_0008914</name>
</gene>
<evidence type="ECO:0000313" key="3">
    <source>
        <dbReference type="Proteomes" id="UP000886520"/>
    </source>
</evidence>
<evidence type="ECO:0000313" key="2">
    <source>
        <dbReference type="EMBL" id="KAI5076849.1"/>
    </source>
</evidence>
<dbReference type="GO" id="GO:0009733">
    <property type="term" value="P:response to auxin"/>
    <property type="evidence" value="ECO:0007669"/>
    <property type="project" value="InterPro"/>
</dbReference>
<dbReference type="InterPro" id="IPR003676">
    <property type="entry name" value="SAUR_fam"/>
</dbReference>
<dbReference type="PANTHER" id="PTHR35296:SF8">
    <property type="entry name" value="SMALL AUXIN-UP RNA-RELATED"/>
    <property type="match status" value="1"/>
</dbReference>
<proteinExistence type="inferred from homology"/>
<organism evidence="2 3">
    <name type="scientific">Adiantum capillus-veneris</name>
    <name type="common">Maidenhair fern</name>
    <dbReference type="NCBI Taxonomy" id="13818"/>
    <lineage>
        <taxon>Eukaryota</taxon>
        <taxon>Viridiplantae</taxon>
        <taxon>Streptophyta</taxon>
        <taxon>Embryophyta</taxon>
        <taxon>Tracheophyta</taxon>
        <taxon>Polypodiopsida</taxon>
        <taxon>Polypodiidae</taxon>
        <taxon>Polypodiales</taxon>
        <taxon>Pteridineae</taxon>
        <taxon>Pteridaceae</taxon>
        <taxon>Vittarioideae</taxon>
        <taxon>Adiantum</taxon>
    </lineage>
</organism>
<dbReference type="OrthoDB" id="1924524at2759"/>
<accession>A0A9D4UZH1</accession>
<dbReference type="Pfam" id="PF02519">
    <property type="entry name" value="Auxin_inducible"/>
    <property type="match status" value="1"/>
</dbReference>
<reference evidence="2" key="1">
    <citation type="submission" date="2021-01" db="EMBL/GenBank/DDBJ databases">
        <title>Adiantum capillus-veneris genome.</title>
        <authorList>
            <person name="Fang Y."/>
            <person name="Liao Q."/>
        </authorList>
    </citation>
    <scope>NUCLEOTIDE SEQUENCE</scope>
    <source>
        <strain evidence="2">H3</strain>
        <tissue evidence="2">Leaf</tissue>
    </source>
</reference>
<dbReference type="Proteomes" id="UP000886520">
    <property type="component" value="Chromosome 8"/>
</dbReference>